<dbReference type="Gene3D" id="3.40.50.1820">
    <property type="entry name" value="alpha/beta hydrolase"/>
    <property type="match status" value="1"/>
</dbReference>
<dbReference type="GO" id="GO:0016787">
    <property type="term" value="F:hydrolase activity"/>
    <property type="evidence" value="ECO:0007669"/>
    <property type="project" value="UniProtKB-KW"/>
</dbReference>
<protein>
    <recommendedName>
        <fullName evidence="4">Carboxylic ester hydrolase</fullName>
        <ecNumber evidence="4">3.1.1.-</ecNumber>
    </recommendedName>
</protein>
<dbReference type="PROSITE" id="PS00941">
    <property type="entry name" value="CARBOXYLESTERASE_B_2"/>
    <property type="match status" value="1"/>
</dbReference>
<feature type="domain" description="Carboxylesterase type B" evidence="5">
    <location>
        <begin position="8"/>
        <end position="305"/>
    </location>
</feature>
<accession>A0A4W6FDN2</accession>
<evidence type="ECO:0000256" key="3">
    <source>
        <dbReference type="ARBA" id="ARBA00022801"/>
    </source>
</evidence>
<dbReference type="EC" id="3.1.1.-" evidence="4"/>
<keyword evidence="7" id="KW-1185">Reference proteome</keyword>
<dbReference type="Proteomes" id="UP000314980">
    <property type="component" value="Unassembled WGS sequence"/>
</dbReference>
<dbReference type="PROSITE" id="PS00122">
    <property type="entry name" value="CARBOXYLESTERASE_B_1"/>
    <property type="match status" value="1"/>
</dbReference>
<dbReference type="Ensembl" id="ENSLCAT00010049892.1">
    <property type="protein sequence ID" value="ENSLCAP00010048684.1"/>
    <property type="gene ID" value="ENSLCAG00010022640.1"/>
</dbReference>
<evidence type="ECO:0000313" key="6">
    <source>
        <dbReference type="Ensembl" id="ENSLCAP00010048684.1"/>
    </source>
</evidence>
<dbReference type="InParanoid" id="A0A4W6FDN2"/>
<dbReference type="InterPro" id="IPR019826">
    <property type="entry name" value="Carboxylesterase_B_AS"/>
</dbReference>
<dbReference type="GeneTree" id="ENSGT00940000156231"/>
<keyword evidence="2" id="KW-0732">Signal</keyword>
<dbReference type="InterPro" id="IPR051093">
    <property type="entry name" value="Neuroligin/BSAL"/>
</dbReference>
<evidence type="ECO:0000259" key="5">
    <source>
        <dbReference type="Pfam" id="PF00135"/>
    </source>
</evidence>
<gene>
    <name evidence="6" type="primary">CEL</name>
</gene>
<evidence type="ECO:0000256" key="2">
    <source>
        <dbReference type="ARBA" id="ARBA00022729"/>
    </source>
</evidence>
<dbReference type="SUPFAM" id="SSF53474">
    <property type="entry name" value="alpha/beta-Hydrolases"/>
    <property type="match status" value="1"/>
</dbReference>
<dbReference type="PANTHER" id="PTHR43903">
    <property type="entry name" value="NEUROLIGIN"/>
    <property type="match status" value="1"/>
</dbReference>
<keyword evidence="3 4" id="KW-0378">Hydrolase</keyword>
<evidence type="ECO:0000256" key="1">
    <source>
        <dbReference type="ARBA" id="ARBA00005964"/>
    </source>
</evidence>
<dbReference type="InterPro" id="IPR029058">
    <property type="entry name" value="AB_hydrolase_fold"/>
</dbReference>
<dbReference type="STRING" id="8187.ENSLCAP00010048684"/>
<dbReference type="InterPro" id="IPR002018">
    <property type="entry name" value="CarbesteraseB"/>
</dbReference>
<dbReference type="InterPro" id="IPR019819">
    <property type="entry name" value="Carboxylesterase_B_CS"/>
</dbReference>
<comment type="similarity">
    <text evidence="1 4">Belongs to the type-B carboxylesterase/lipase family.</text>
</comment>
<name>A0A4W6FDN2_LATCA</name>
<proteinExistence type="inferred from homology"/>
<evidence type="ECO:0000256" key="4">
    <source>
        <dbReference type="RuleBase" id="RU361235"/>
    </source>
</evidence>
<dbReference type="AlphaFoldDB" id="A0A4W6FDN2"/>
<organism evidence="6 7">
    <name type="scientific">Lates calcarifer</name>
    <name type="common">Barramundi</name>
    <name type="synonym">Holocentrus calcarifer</name>
    <dbReference type="NCBI Taxonomy" id="8187"/>
    <lineage>
        <taxon>Eukaryota</taxon>
        <taxon>Metazoa</taxon>
        <taxon>Chordata</taxon>
        <taxon>Craniata</taxon>
        <taxon>Vertebrata</taxon>
        <taxon>Euteleostomi</taxon>
        <taxon>Actinopterygii</taxon>
        <taxon>Neopterygii</taxon>
        <taxon>Teleostei</taxon>
        <taxon>Neoteleostei</taxon>
        <taxon>Acanthomorphata</taxon>
        <taxon>Carangaria</taxon>
        <taxon>Carangaria incertae sedis</taxon>
        <taxon>Centropomidae</taxon>
        <taxon>Lates</taxon>
    </lineage>
</organism>
<dbReference type="Pfam" id="PF00135">
    <property type="entry name" value="COesterase"/>
    <property type="match status" value="1"/>
</dbReference>
<reference evidence="6" key="3">
    <citation type="submission" date="2025-09" db="UniProtKB">
        <authorList>
            <consortium name="Ensembl"/>
        </authorList>
    </citation>
    <scope>IDENTIFICATION</scope>
</reference>
<sequence length="352" mass="38647">MLQTSTFGSEDCLYLNIWVPHGRHVSSNLPVMIWFYGGGFMVGGSMGPNFLNNYLYSGQEIADRGNVIVVSVGYRVGTLGFLSTGDSTLPGNYGLWDQHAAIAWVHRNIRSFGGDPENITLFGESAGGASVSFQTLTPHNKGLFKRAISQSGVAFCPWAFSRNPRKVAEEVAVKVGCPTDDRMVACLKSTDAGTLTMDYTIRYHFSILFQSFSDPGVKNLLLSPVVDGDFLPDQPENLFHNTADIDYLVGVNDSDGHLFTSQDIPSLGNKNEETPVEDVKRLLAAYTKEKGQAGLEIAFAEYSSNWGVNTHTVKMMMVFNRSGRTYSYLLSEPSLMAGPGKPFHDWVGSDHR</sequence>
<reference evidence="7" key="1">
    <citation type="submission" date="2015-09" db="EMBL/GenBank/DDBJ databases">
        <authorList>
            <person name="Sai Rama Sridatta P."/>
        </authorList>
    </citation>
    <scope>NUCLEOTIDE SEQUENCE [LARGE SCALE GENOMIC DNA]</scope>
</reference>
<evidence type="ECO:0000313" key="7">
    <source>
        <dbReference type="Proteomes" id="UP000314980"/>
    </source>
</evidence>
<reference evidence="6" key="2">
    <citation type="submission" date="2025-08" db="UniProtKB">
        <authorList>
            <consortium name="Ensembl"/>
        </authorList>
    </citation>
    <scope>IDENTIFICATION</scope>
</reference>